<dbReference type="EMBL" id="CP025704">
    <property type="protein sequence ID" value="AUN98730.1"/>
    <property type="molecule type" value="Genomic_DNA"/>
</dbReference>
<protein>
    <submittedName>
        <fullName evidence="3">Uncharacterized protein</fullName>
    </submittedName>
</protein>
<keyword evidence="4" id="KW-1185">Reference proteome</keyword>
<dbReference type="RefSeq" id="WP_102244021.1">
    <property type="nucleotide sequence ID" value="NZ_CP025704.1"/>
</dbReference>
<gene>
    <name evidence="3" type="ORF">C0V70_11585</name>
</gene>
<accession>A0A2K9NT84</accession>
<evidence type="ECO:0000256" key="2">
    <source>
        <dbReference type="SAM" id="MobiDB-lite"/>
    </source>
</evidence>
<sequence length="551" mass="61507">MSGAKKIEPVFEDPLNAKIQRKFDIVFTPVVPQKAKISNENTSSVFNDDIDFNTGLDDEMSMGNDNGSKGEKDSGLQIDLDFSMDDDTPATPEKPVATQAAAPAGSSGDDDLGFSLDFDVDAQEIETKPEATQATSPIALEDEGFSLDDVIADHDNFDESTKKTVVVNPNNLTNSNLAEFALDSTGSTGSSADLMTTEEAKANMESTIKDILRPKFDDTKETNIEGLEKTHTGALDNIEDSVLDFGGNTPSQGFSLENMIDDNEAFALEPRNNTRSDFAVSSNEATREFDISDMEEIEAVQAEAPAKPELPKAAPVALQSQPEPVRQAVIEEPVSSFVPGAGLGGQSLSTEDSMRFQATIRALREEREELLSQIKTLKADSKEFEQDNLTLKANLDEAKIEITILRKRHMVELEDLKYRLTMSEEKKALADEKARQAELRREKLEQKVRIDFNQVKQREKELESKLELLSMDVDSQVQSRDQKILELRRKIDALEFNMENASIKEQKSLEDKRKLEDRLGKIMKTLRHSIKNLEDDIDHVEEDDDHQKEKN</sequence>
<reference evidence="3 4" key="1">
    <citation type="submission" date="2018-01" db="EMBL/GenBank/DDBJ databases">
        <title>Complete genome sequence of Bacteriovorax stolpii DSM12778.</title>
        <authorList>
            <person name="Tang B."/>
            <person name="Chang J."/>
        </authorList>
    </citation>
    <scope>NUCLEOTIDE SEQUENCE [LARGE SCALE GENOMIC DNA]</scope>
    <source>
        <strain evidence="3 4">DSM 12778</strain>
    </source>
</reference>
<dbReference type="Proteomes" id="UP000235584">
    <property type="component" value="Chromosome"/>
</dbReference>
<name>A0A2K9NT84_BACTC</name>
<feature type="compositionally biased region" description="Acidic residues" evidence="2">
    <location>
        <begin position="48"/>
        <end position="60"/>
    </location>
</feature>
<organism evidence="3 4">
    <name type="scientific">Bacteriovorax stolpii</name>
    <name type="common">Bdellovibrio stolpii</name>
    <dbReference type="NCBI Taxonomy" id="960"/>
    <lineage>
        <taxon>Bacteria</taxon>
        <taxon>Pseudomonadati</taxon>
        <taxon>Bdellovibrionota</taxon>
        <taxon>Bacteriovoracia</taxon>
        <taxon>Bacteriovoracales</taxon>
        <taxon>Bacteriovoracaceae</taxon>
        <taxon>Bacteriovorax</taxon>
    </lineage>
</organism>
<evidence type="ECO:0000313" key="3">
    <source>
        <dbReference type="EMBL" id="AUN98730.1"/>
    </source>
</evidence>
<evidence type="ECO:0000256" key="1">
    <source>
        <dbReference type="SAM" id="Coils"/>
    </source>
</evidence>
<evidence type="ECO:0000313" key="4">
    <source>
        <dbReference type="Proteomes" id="UP000235584"/>
    </source>
</evidence>
<feature type="coiled-coil region" evidence="1">
    <location>
        <begin position="353"/>
        <end position="550"/>
    </location>
</feature>
<proteinExistence type="predicted"/>
<feature type="region of interest" description="Disordered" evidence="2">
    <location>
        <begin position="42"/>
        <end position="115"/>
    </location>
</feature>
<dbReference type="KEGG" id="bsto:C0V70_11585"/>
<keyword evidence="1" id="KW-0175">Coiled coil</keyword>
<dbReference type="AlphaFoldDB" id="A0A2K9NT84"/>